<gene>
    <name evidence="1" type="ORF">LCGC14_2943180</name>
</gene>
<evidence type="ECO:0000313" key="1">
    <source>
        <dbReference type="EMBL" id="KKK68525.1"/>
    </source>
</evidence>
<accession>A0A0F8Y4I6</accession>
<reference evidence="1" key="1">
    <citation type="journal article" date="2015" name="Nature">
        <title>Complex archaea that bridge the gap between prokaryotes and eukaryotes.</title>
        <authorList>
            <person name="Spang A."/>
            <person name="Saw J.H."/>
            <person name="Jorgensen S.L."/>
            <person name="Zaremba-Niedzwiedzka K."/>
            <person name="Martijn J."/>
            <person name="Lind A.E."/>
            <person name="van Eijk R."/>
            <person name="Schleper C."/>
            <person name="Guy L."/>
            <person name="Ettema T.J."/>
        </authorList>
    </citation>
    <scope>NUCLEOTIDE SEQUENCE</scope>
</reference>
<proteinExistence type="predicted"/>
<dbReference type="AlphaFoldDB" id="A0A0F8Y4I6"/>
<protein>
    <submittedName>
        <fullName evidence="1">Uncharacterized protein</fullName>
    </submittedName>
</protein>
<name>A0A0F8Y4I6_9ZZZZ</name>
<organism evidence="1">
    <name type="scientific">marine sediment metagenome</name>
    <dbReference type="NCBI Taxonomy" id="412755"/>
    <lineage>
        <taxon>unclassified sequences</taxon>
        <taxon>metagenomes</taxon>
        <taxon>ecological metagenomes</taxon>
    </lineage>
</organism>
<dbReference type="EMBL" id="LAZR01059092">
    <property type="protein sequence ID" value="KKK68525.1"/>
    <property type="molecule type" value="Genomic_DNA"/>
</dbReference>
<feature type="non-terminal residue" evidence="1">
    <location>
        <position position="1"/>
    </location>
</feature>
<sequence>DGFFGQELALDSAFNIEGYIAIEEVEFLATTIATDTAQTVTTITDFTNKIWDYFSVQNKPSFAQFNDEWFIVNGAQKGVRYNGRVARSWPPNAPGEPSIIPLANTGGLDGEYLYTFRVGNSKDADSLMSSGYVSAPIRVRNGQVMLKDFIWPAADTTDPTPDTIMIFGYRTRANPGRVEGSDYAFFFDTIFLDSVRGVLDTLTYIDSIADGNLSSTDSVQLVHTDWVGRDSLGVIDVRYGAPGFLDIPVWANQGIFDSIPAQRDTLGVAYRVTFIDTINGDESGGSGRLYVWVDTDSTGNGTKKPDHIRVALPTMPDTALVYNLYRAHILQVTYDSSYETIWIVRGQIRNRQWITYLAVDTTMLAEFRLVAQISADS</sequence>
<comment type="caution">
    <text evidence="1">The sequence shown here is derived from an EMBL/GenBank/DDBJ whole genome shotgun (WGS) entry which is preliminary data.</text>
</comment>
<feature type="non-terminal residue" evidence="1">
    <location>
        <position position="377"/>
    </location>
</feature>